<dbReference type="Proteomes" id="UP000198393">
    <property type="component" value="Unassembled WGS sequence"/>
</dbReference>
<keyword evidence="2" id="KW-0255">Endonuclease</keyword>
<gene>
    <name evidence="2" type="ORF">SAMN05421640_0466</name>
</gene>
<sequence>MRKVIPYNPRLVPLAKKLRMDMTFSEVLLWNELKQKQLGIRFSRQVPIDEYIVDFYCKDLMLAIEIDGESHYHDDQPAKDLVRQERLEFLGVNFLRFDDIDIKRNINWVLEQIIYWMADNKPTPDPSREGN</sequence>
<feature type="domain" description="DUF559" evidence="1">
    <location>
        <begin position="14"/>
        <end position="115"/>
    </location>
</feature>
<dbReference type="InterPro" id="IPR047216">
    <property type="entry name" value="Endonuclease_DUF559_bact"/>
</dbReference>
<reference evidence="2 3" key="1">
    <citation type="submission" date="2017-06" db="EMBL/GenBank/DDBJ databases">
        <authorList>
            <person name="Kim H.J."/>
            <person name="Triplett B.A."/>
        </authorList>
    </citation>
    <scope>NUCLEOTIDE SEQUENCE [LARGE SCALE GENOMIC DNA]</scope>
    <source>
        <strain evidence="2 3">DSM 19307</strain>
    </source>
</reference>
<dbReference type="Pfam" id="PF04480">
    <property type="entry name" value="DUF559"/>
    <property type="match status" value="1"/>
</dbReference>
<keyword evidence="2" id="KW-0540">Nuclease</keyword>
<accession>A0A239F4Z4</accession>
<name>A0A239F4Z4_EKHLU</name>
<evidence type="ECO:0000313" key="2">
    <source>
        <dbReference type="EMBL" id="SNS51323.1"/>
    </source>
</evidence>
<organism evidence="2 3">
    <name type="scientific">Ekhidna lutea</name>
    <dbReference type="NCBI Taxonomy" id="447679"/>
    <lineage>
        <taxon>Bacteria</taxon>
        <taxon>Pseudomonadati</taxon>
        <taxon>Bacteroidota</taxon>
        <taxon>Cytophagia</taxon>
        <taxon>Cytophagales</taxon>
        <taxon>Reichenbachiellaceae</taxon>
        <taxon>Ekhidna</taxon>
    </lineage>
</organism>
<keyword evidence="3" id="KW-1185">Reference proteome</keyword>
<evidence type="ECO:0000313" key="3">
    <source>
        <dbReference type="Proteomes" id="UP000198393"/>
    </source>
</evidence>
<dbReference type="PANTHER" id="PTHR38590:SF1">
    <property type="entry name" value="BLL0828 PROTEIN"/>
    <property type="match status" value="1"/>
</dbReference>
<protein>
    <submittedName>
        <fullName evidence="2">Very-short-patch-repair endonuclease</fullName>
    </submittedName>
</protein>
<dbReference type="CDD" id="cd01038">
    <property type="entry name" value="Endonuclease_DUF559"/>
    <property type="match status" value="1"/>
</dbReference>
<dbReference type="AlphaFoldDB" id="A0A239F4Z4"/>
<dbReference type="PANTHER" id="PTHR38590">
    <property type="entry name" value="BLL0828 PROTEIN"/>
    <property type="match status" value="1"/>
</dbReference>
<dbReference type="EMBL" id="FZPD01000001">
    <property type="protein sequence ID" value="SNS51323.1"/>
    <property type="molecule type" value="Genomic_DNA"/>
</dbReference>
<keyword evidence="2" id="KW-0378">Hydrolase</keyword>
<proteinExistence type="predicted"/>
<dbReference type="GO" id="GO:0004519">
    <property type="term" value="F:endonuclease activity"/>
    <property type="evidence" value="ECO:0007669"/>
    <property type="project" value="UniProtKB-KW"/>
</dbReference>
<dbReference type="OrthoDB" id="9798754at2"/>
<dbReference type="SUPFAM" id="SSF52980">
    <property type="entry name" value="Restriction endonuclease-like"/>
    <property type="match status" value="1"/>
</dbReference>
<evidence type="ECO:0000259" key="1">
    <source>
        <dbReference type="Pfam" id="PF04480"/>
    </source>
</evidence>
<dbReference type="InterPro" id="IPR011335">
    <property type="entry name" value="Restrct_endonuc-II-like"/>
</dbReference>
<dbReference type="RefSeq" id="WP_089355232.1">
    <property type="nucleotide sequence ID" value="NZ_FZPD01000001.1"/>
</dbReference>
<dbReference type="Gene3D" id="3.40.960.10">
    <property type="entry name" value="VSR Endonuclease"/>
    <property type="match status" value="1"/>
</dbReference>
<dbReference type="InterPro" id="IPR007569">
    <property type="entry name" value="DUF559"/>
</dbReference>